<dbReference type="PANTHER" id="PTHR33420">
    <property type="entry name" value="FIMBRIAL SUBUNIT ELFA-RELATED"/>
    <property type="match status" value="1"/>
</dbReference>
<evidence type="ECO:0000313" key="4">
    <source>
        <dbReference type="Proteomes" id="UP001165275"/>
    </source>
</evidence>
<dbReference type="Pfam" id="PF00419">
    <property type="entry name" value="Fimbrial"/>
    <property type="match status" value="1"/>
</dbReference>
<dbReference type="PRINTS" id="PR01613">
    <property type="entry name" value="FIMBRIALPAPF"/>
</dbReference>
<dbReference type="RefSeq" id="WP_248945095.1">
    <property type="nucleotide sequence ID" value="NZ_CBCSGY010000056.1"/>
</dbReference>
<comment type="caution">
    <text evidence="3">The sequence shown here is derived from an EMBL/GenBank/DDBJ whole genome shotgun (WGS) entry which is preliminary data.</text>
</comment>
<reference evidence="3" key="1">
    <citation type="submission" date="2021-04" db="EMBL/GenBank/DDBJ databases">
        <title>Genome sequence of Serratia sp. arafor3.</title>
        <authorList>
            <person name="Besaury L."/>
        </authorList>
    </citation>
    <scope>NUCLEOTIDE SEQUENCE</scope>
    <source>
        <strain evidence="3">Arafor3</strain>
    </source>
</reference>
<name>A0ABT0KA38_9GAMM</name>
<sequence length="169" mass="18095">MKQHNRTRRGAVVVASMLLSLAAQASNMSFYGTLVELAPCTVNNGENMKIEFDDIKVGDVNGVNYNKIFSVPLRCDANTKIVLKHLGTATSFNSAAVQTNIADFGIQLSELHSQEGKATPITVGKSVLLFDGQEVPKSIVLGAIPVKKNGAKLKTGNFTGVSTLQLEYP</sequence>
<dbReference type="PANTHER" id="PTHR33420:SF33">
    <property type="entry name" value="MINOR FIMBRIAL SUBUNIT"/>
    <property type="match status" value="1"/>
</dbReference>
<protein>
    <submittedName>
        <fullName evidence="3">Fimbrial protein</fullName>
    </submittedName>
</protein>
<proteinExistence type="predicted"/>
<keyword evidence="1" id="KW-0732">Signal</keyword>
<keyword evidence="4" id="KW-1185">Reference proteome</keyword>
<dbReference type="InterPro" id="IPR050263">
    <property type="entry name" value="Bact_Fimbrial_Adh_Pro"/>
</dbReference>
<feature type="domain" description="Fimbrial-type adhesion" evidence="2">
    <location>
        <begin position="29"/>
        <end position="168"/>
    </location>
</feature>
<dbReference type="SUPFAM" id="SSF49401">
    <property type="entry name" value="Bacterial adhesins"/>
    <property type="match status" value="1"/>
</dbReference>
<organism evidence="3 4">
    <name type="scientific">Serratia silvae</name>
    <dbReference type="NCBI Taxonomy" id="2824122"/>
    <lineage>
        <taxon>Bacteria</taxon>
        <taxon>Pseudomonadati</taxon>
        <taxon>Pseudomonadota</taxon>
        <taxon>Gammaproteobacteria</taxon>
        <taxon>Enterobacterales</taxon>
        <taxon>Yersiniaceae</taxon>
        <taxon>Serratia</taxon>
    </lineage>
</organism>
<dbReference type="InterPro" id="IPR036937">
    <property type="entry name" value="Adhesion_dom_fimbrial_sf"/>
</dbReference>
<gene>
    <name evidence="3" type="ORF">KAJ71_07230</name>
</gene>
<dbReference type="Proteomes" id="UP001165275">
    <property type="component" value="Unassembled WGS sequence"/>
</dbReference>
<accession>A0ABT0KA38</accession>
<evidence type="ECO:0000259" key="2">
    <source>
        <dbReference type="Pfam" id="PF00419"/>
    </source>
</evidence>
<feature type="signal peptide" evidence="1">
    <location>
        <begin position="1"/>
        <end position="25"/>
    </location>
</feature>
<dbReference type="InterPro" id="IPR008966">
    <property type="entry name" value="Adhesion_dom_sf"/>
</dbReference>
<feature type="chain" id="PRO_5046507284" evidence="1">
    <location>
        <begin position="26"/>
        <end position="169"/>
    </location>
</feature>
<dbReference type="EMBL" id="JAGQDC010000004">
    <property type="protein sequence ID" value="MCL1028816.1"/>
    <property type="molecule type" value="Genomic_DNA"/>
</dbReference>
<evidence type="ECO:0000256" key="1">
    <source>
        <dbReference type="SAM" id="SignalP"/>
    </source>
</evidence>
<evidence type="ECO:0000313" key="3">
    <source>
        <dbReference type="EMBL" id="MCL1028816.1"/>
    </source>
</evidence>
<dbReference type="Gene3D" id="2.60.40.1090">
    <property type="entry name" value="Fimbrial-type adhesion domain"/>
    <property type="match status" value="1"/>
</dbReference>
<dbReference type="InterPro" id="IPR000259">
    <property type="entry name" value="Adhesion_dom_fimbrial"/>
</dbReference>
<dbReference type="InterPro" id="IPR005430">
    <property type="entry name" value="P_pili_tip_PapF"/>
</dbReference>